<protein>
    <submittedName>
        <fullName evidence="3">Helix-turn-helix domain-containing protein</fullName>
    </submittedName>
</protein>
<dbReference type="Proteomes" id="UP000311713">
    <property type="component" value="Unassembled WGS sequence"/>
</dbReference>
<evidence type="ECO:0000313" key="4">
    <source>
        <dbReference type="Proteomes" id="UP000311713"/>
    </source>
</evidence>
<evidence type="ECO:0000313" key="3">
    <source>
        <dbReference type="EMBL" id="TNM27069.1"/>
    </source>
</evidence>
<dbReference type="SMART" id="SM00530">
    <property type="entry name" value="HTH_XRE"/>
    <property type="match status" value="1"/>
</dbReference>
<dbReference type="InterPro" id="IPR001387">
    <property type="entry name" value="Cro/C1-type_HTH"/>
</dbReference>
<dbReference type="PROSITE" id="PS50943">
    <property type="entry name" value="HTH_CROC1"/>
    <property type="match status" value="1"/>
</dbReference>
<dbReference type="Pfam" id="PF13560">
    <property type="entry name" value="HTH_31"/>
    <property type="match status" value="1"/>
</dbReference>
<dbReference type="GO" id="GO:0003677">
    <property type="term" value="F:DNA binding"/>
    <property type="evidence" value="ECO:0007669"/>
    <property type="project" value="InterPro"/>
</dbReference>
<keyword evidence="4" id="KW-1185">Reference proteome</keyword>
<dbReference type="SUPFAM" id="SSF47413">
    <property type="entry name" value="lambda repressor-like DNA-binding domains"/>
    <property type="match status" value="1"/>
</dbReference>
<dbReference type="OrthoDB" id="3458445at2"/>
<dbReference type="RefSeq" id="WP_139648098.1">
    <property type="nucleotide sequence ID" value="NZ_BAAAZS010000022.1"/>
</dbReference>
<proteinExistence type="predicted"/>
<dbReference type="InterPro" id="IPR043917">
    <property type="entry name" value="DUF5753"/>
</dbReference>
<gene>
    <name evidence="3" type="ORF">FH715_22210</name>
</gene>
<name>A0A5C4UVS5_9ACTN</name>
<evidence type="ECO:0000259" key="2">
    <source>
        <dbReference type="PROSITE" id="PS50943"/>
    </source>
</evidence>
<dbReference type="AlphaFoldDB" id="A0A5C4UVS5"/>
<reference evidence="3 4" key="1">
    <citation type="submission" date="2019-06" db="EMBL/GenBank/DDBJ databases">
        <title>Draft genome of Streptomyces sedi sp. JCM16909.</title>
        <authorList>
            <person name="Klykleung N."/>
            <person name="Tanasupawat S."/>
            <person name="Kudo T."/>
            <person name="Yuki M."/>
            <person name="Ohkuma M."/>
        </authorList>
    </citation>
    <scope>NUCLEOTIDE SEQUENCE [LARGE SCALE GENOMIC DNA]</scope>
    <source>
        <strain evidence="3 4">JCM 16909</strain>
    </source>
</reference>
<evidence type="ECO:0000256" key="1">
    <source>
        <dbReference type="SAM" id="Coils"/>
    </source>
</evidence>
<feature type="coiled-coil region" evidence="1">
    <location>
        <begin position="10"/>
        <end position="37"/>
    </location>
</feature>
<keyword evidence="1" id="KW-0175">Coiled coil</keyword>
<dbReference type="InterPro" id="IPR010982">
    <property type="entry name" value="Lambda_DNA-bd_dom_sf"/>
</dbReference>
<accession>A0A5C4UVS5</accession>
<organism evidence="3 4">
    <name type="scientific">Streptomyces sedi</name>
    <dbReference type="NCBI Taxonomy" id="555059"/>
    <lineage>
        <taxon>Bacteria</taxon>
        <taxon>Bacillati</taxon>
        <taxon>Actinomycetota</taxon>
        <taxon>Actinomycetes</taxon>
        <taxon>Kitasatosporales</taxon>
        <taxon>Streptomycetaceae</taxon>
        <taxon>Streptomyces</taxon>
    </lineage>
</organism>
<dbReference type="Pfam" id="PF19054">
    <property type="entry name" value="DUF5753"/>
    <property type="match status" value="1"/>
</dbReference>
<dbReference type="CDD" id="cd00093">
    <property type="entry name" value="HTH_XRE"/>
    <property type="match status" value="1"/>
</dbReference>
<dbReference type="Gene3D" id="1.10.260.40">
    <property type="entry name" value="lambda repressor-like DNA-binding domains"/>
    <property type="match status" value="1"/>
</dbReference>
<comment type="caution">
    <text evidence="3">The sequence shown here is derived from an EMBL/GenBank/DDBJ whole genome shotgun (WGS) entry which is preliminary data.</text>
</comment>
<dbReference type="EMBL" id="VDGT01000019">
    <property type="protein sequence ID" value="TNM27069.1"/>
    <property type="molecule type" value="Genomic_DNA"/>
</dbReference>
<feature type="domain" description="HTH cro/C1-type" evidence="2">
    <location>
        <begin position="17"/>
        <end position="69"/>
    </location>
</feature>
<sequence>MGHQIPTVRHRRLAAELRKLRADAQLTREEVADATSMNESTLWRIETAKGRPQKRTLKALLDLYCVGEVQRAEITALSQGAKEPGWLRPFHSELPEEYTTYISFESEAWEIRNYQSLFIPGLLQTEDYARAVIRGTLPMVSESEVESRVQARVERPGVVFEKSEPLRLWAIVDEAAVRRTVGSEGVMKGQLRHLTDMAQRPYVRLQVVPFTGGAHPGMTGSFCLLSFADREEPEIVYLDTMAGDLFRESEIDIRRFRGMFDQVGAQALSPADTLKLISSLV</sequence>